<dbReference type="RefSeq" id="WP_378392820.1">
    <property type="nucleotide sequence ID" value="NZ_JBHLWM010000012.1"/>
</dbReference>
<dbReference type="EC" id="2.1.1.222" evidence="1"/>
<dbReference type="EMBL" id="JBHLWM010000012">
    <property type="protein sequence ID" value="MFC0243640.1"/>
    <property type="molecule type" value="Genomic_DNA"/>
</dbReference>
<evidence type="ECO:0000313" key="2">
    <source>
        <dbReference type="Proteomes" id="UP001589775"/>
    </source>
</evidence>
<keyword evidence="2" id="KW-1185">Reference proteome</keyword>
<dbReference type="GO" id="GO:0061542">
    <property type="term" value="F:3-demethylubiquinol 3-O-methyltransferase activity"/>
    <property type="evidence" value="ECO:0007669"/>
    <property type="project" value="UniProtKB-EC"/>
</dbReference>
<comment type="caution">
    <text evidence="1">The sequence shown here is derived from an EMBL/GenBank/DDBJ whole genome shotgun (WGS) entry which is preliminary data.</text>
</comment>
<dbReference type="InterPro" id="IPR027555">
    <property type="entry name" value="Mo5U34_MeTrfas-like"/>
</dbReference>
<name>A0ABV6EZK0_9BRAD</name>
<reference evidence="1 2" key="1">
    <citation type="submission" date="2024-09" db="EMBL/GenBank/DDBJ databases">
        <authorList>
            <person name="Sun Q."/>
            <person name="Mori K."/>
        </authorList>
    </citation>
    <scope>NUCLEOTIDE SEQUENCE [LARGE SCALE GENOMIC DNA]</scope>
    <source>
        <strain evidence="1 2">KCTC 23279</strain>
    </source>
</reference>
<dbReference type="Proteomes" id="UP001589775">
    <property type="component" value="Unassembled WGS sequence"/>
</dbReference>
<dbReference type="EC" id="2.1.1.64" evidence="1"/>
<dbReference type="InterPro" id="IPR029063">
    <property type="entry name" value="SAM-dependent_MTases_sf"/>
</dbReference>
<organism evidence="1 2">
    <name type="scientific">Rhodopseudomonas telluris</name>
    <dbReference type="NCBI Taxonomy" id="644215"/>
    <lineage>
        <taxon>Bacteria</taxon>
        <taxon>Pseudomonadati</taxon>
        <taxon>Pseudomonadota</taxon>
        <taxon>Alphaproteobacteria</taxon>
        <taxon>Hyphomicrobiales</taxon>
        <taxon>Nitrobacteraceae</taxon>
        <taxon>Rhodopseudomonas</taxon>
    </lineage>
</organism>
<protein>
    <submittedName>
        <fullName evidence="1">Class I SAM-dependent methyltransferase</fullName>
        <ecNumber evidence="1">2.1.1.222</ecNumber>
        <ecNumber evidence="1">2.1.1.64</ecNumber>
    </submittedName>
</protein>
<evidence type="ECO:0000313" key="1">
    <source>
        <dbReference type="EMBL" id="MFC0243640.1"/>
    </source>
</evidence>
<keyword evidence="1" id="KW-0808">Transferase</keyword>
<dbReference type="Pfam" id="PF08003">
    <property type="entry name" value="Methyltransf_9"/>
    <property type="match status" value="1"/>
</dbReference>
<dbReference type="SUPFAM" id="SSF53335">
    <property type="entry name" value="S-adenosyl-L-methionine-dependent methyltransferases"/>
    <property type="match status" value="1"/>
</dbReference>
<accession>A0ABV6EZK0</accession>
<dbReference type="Gene3D" id="3.40.50.150">
    <property type="entry name" value="Vaccinia Virus protein VP39"/>
    <property type="match status" value="1"/>
</dbReference>
<proteinExistence type="predicted"/>
<dbReference type="CDD" id="cd02440">
    <property type="entry name" value="AdoMet_MTases"/>
    <property type="match status" value="1"/>
</dbReference>
<sequence>MHNLITPEGIDQAYQAVLGRPADEGGRAHFQAVTKPYQLTVGRLMHILAQSEEFRSRPADEQRIALETIAKAAHPAEAVHWFHSITLPDGYVTNGMQKQEAVDAVFRHPVKGRSVLDIGAWDGFYSFGAEQRGAADVLSTDWFCWGGPGWGTKAGFDFAKSALKSRVRECEADLFSLDPAIHGTFDTVLFLGVLYHLVDPLGGLRKAAAMSRDHIIVLTHTWNNEIDKPLMEYAFNLNGDDTTFWYQNIACVKAMLSDLGFKRFDILDAPPGPENGQPRHVIHARRN</sequence>
<keyword evidence="1" id="KW-0489">Methyltransferase</keyword>
<dbReference type="GO" id="GO:0032259">
    <property type="term" value="P:methylation"/>
    <property type="evidence" value="ECO:0007669"/>
    <property type="project" value="UniProtKB-KW"/>
</dbReference>
<dbReference type="GO" id="GO:0102208">
    <property type="term" value="F:2-polyprenyl-6-hydroxyphenol methylase activity"/>
    <property type="evidence" value="ECO:0007669"/>
    <property type="project" value="UniProtKB-EC"/>
</dbReference>
<gene>
    <name evidence="1" type="ORF">ACFFJ6_24370</name>
</gene>